<evidence type="ECO:0000313" key="9">
    <source>
        <dbReference type="EMBL" id="MFC7405958.1"/>
    </source>
</evidence>
<keyword evidence="2 9" id="KW-0808">Transferase</keyword>
<keyword evidence="5" id="KW-0239">DNA-directed DNA polymerase</keyword>
<dbReference type="PANTHER" id="PTHR34388:SF1">
    <property type="entry name" value="DNA POLYMERASE III SUBUNIT DELTA"/>
    <property type="match status" value="1"/>
</dbReference>
<dbReference type="PANTHER" id="PTHR34388">
    <property type="entry name" value="DNA POLYMERASE III SUBUNIT DELTA"/>
    <property type="match status" value="1"/>
</dbReference>
<accession>A0ABW2QBU3</accession>
<keyword evidence="3 9" id="KW-0548">Nucleotidyltransferase</keyword>
<reference evidence="10" key="1">
    <citation type="journal article" date="2019" name="Int. J. Syst. Evol. Microbiol.">
        <title>The Global Catalogue of Microorganisms (GCM) 10K type strain sequencing project: providing services to taxonomists for standard genome sequencing and annotation.</title>
        <authorList>
            <consortium name="The Broad Institute Genomics Platform"/>
            <consortium name="The Broad Institute Genome Sequencing Center for Infectious Disease"/>
            <person name="Wu L."/>
            <person name="Ma J."/>
        </authorList>
    </citation>
    <scope>NUCLEOTIDE SEQUENCE [LARGE SCALE GENOMIC DNA]</scope>
    <source>
        <strain evidence="10">JCM 1490</strain>
    </source>
</reference>
<evidence type="ECO:0000256" key="3">
    <source>
        <dbReference type="ARBA" id="ARBA00022695"/>
    </source>
</evidence>
<dbReference type="SUPFAM" id="SSF48019">
    <property type="entry name" value="post-AAA+ oligomerization domain-like"/>
    <property type="match status" value="1"/>
</dbReference>
<dbReference type="Gene3D" id="1.20.272.10">
    <property type="match status" value="1"/>
</dbReference>
<evidence type="ECO:0000256" key="6">
    <source>
        <dbReference type="ARBA" id="ARBA00034754"/>
    </source>
</evidence>
<sequence>MPPTRRRPRSPGLTWDRAELAPVVLVRGPEGLLADRALSRLLAQARERDPQVETTRLDAAAYESGQLEMYASPSLFGERRCVVVDGAEAMTDAFLADALSYLESVPDDVWLIVRHNGGARGKKLLDAVAGGGHPVVVCDPVKRDADKADLVRGDFARARRRIEPDAVQALVEATGADLRELAAATSQLIADTSGTVTSETVLRYHGGRVEATGFAVADAAVAGDAGQAVTLLRHAVTTGTGPVPVVAALALKLRTLAKVAATRGRSGVSVDELGLAPWQVDRARRELNRWTPEGLADAITAVAAADAEVKGLGRDPVFAVERAILRITAARGR</sequence>
<comment type="caution">
    <text evidence="9">The sequence shown here is derived from an EMBL/GenBank/DDBJ whole genome shotgun (WGS) entry which is preliminary data.</text>
</comment>
<dbReference type="EMBL" id="JBHTCQ010000002">
    <property type="protein sequence ID" value="MFC7405958.1"/>
    <property type="molecule type" value="Genomic_DNA"/>
</dbReference>
<evidence type="ECO:0000259" key="8">
    <source>
        <dbReference type="Pfam" id="PF21694"/>
    </source>
</evidence>
<evidence type="ECO:0000256" key="2">
    <source>
        <dbReference type="ARBA" id="ARBA00022679"/>
    </source>
</evidence>
<dbReference type="NCBIfam" id="TIGR01128">
    <property type="entry name" value="holA"/>
    <property type="match status" value="1"/>
</dbReference>
<gene>
    <name evidence="9" type="primary">holA</name>
    <name evidence="9" type="ORF">ACFQQL_12610</name>
</gene>
<keyword evidence="4" id="KW-0235">DNA replication</keyword>
<dbReference type="GO" id="GO:0003887">
    <property type="term" value="F:DNA-directed DNA polymerase activity"/>
    <property type="evidence" value="ECO:0007669"/>
    <property type="project" value="UniProtKB-EC"/>
</dbReference>
<evidence type="ECO:0000256" key="7">
    <source>
        <dbReference type="ARBA" id="ARBA00049244"/>
    </source>
</evidence>
<proteinExistence type="inferred from homology"/>
<comment type="catalytic activity">
    <reaction evidence="7">
        <text>DNA(n) + a 2'-deoxyribonucleoside 5'-triphosphate = DNA(n+1) + diphosphate</text>
        <dbReference type="Rhea" id="RHEA:22508"/>
        <dbReference type="Rhea" id="RHEA-COMP:17339"/>
        <dbReference type="Rhea" id="RHEA-COMP:17340"/>
        <dbReference type="ChEBI" id="CHEBI:33019"/>
        <dbReference type="ChEBI" id="CHEBI:61560"/>
        <dbReference type="ChEBI" id="CHEBI:173112"/>
        <dbReference type="EC" id="2.7.7.7"/>
    </reaction>
</comment>
<dbReference type="InterPro" id="IPR048466">
    <property type="entry name" value="DNA_pol3_delta-like_C"/>
</dbReference>
<keyword evidence="10" id="KW-1185">Reference proteome</keyword>
<feature type="domain" description="DNA polymerase III delta subunit-like C-terminal" evidence="8">
    <location>
        <begin position="212"/>
        <end position="326"/>
    </location>
</feature>
<protein>
    <recommendedName>
        <fullName evidence="1">DNA-directed DNA polymerase</fullName>
        <ecNumber evidence="1">2.7.7.7</ecNumber>
    </recommendedName>
</protein>
<dbReference type="Gene3D" id="3.40.50.300">
    <property type="entry name" value="P-loop containing nucleotide triphosphate hydrolases"/>
    <property type="match status" value="1"/>
</dbReference>
<dbReference type="InterPro" id="IPR027417">
    <property type="entry name" value="P-loop_NTPase"/>
</dbReference>
<evidence type="ECO:0000256" key="1">
    <source>
        <dbReference type="ARBA" id="ARBA00012417"/>
    </source>
</evidence>
<dbReference type="Pfam" id="PF21694">
    <property type="entry name" value="DNA_pol3_delta_C"/>
    <property type="match status" value="1"/>
</dbReference>
<comment type="similarity">
    <text evidence="6">Belongs to the DNA polymerase HolA subunit family.</text>
</comment>
<dbReference type="RefSeq" id="WP_382394872.1">
    <property type="nucleotide sequence ID" value="NZ_JBHTCQ010000002.1"/>
</dbReference>
<name>A0ABW2QBU3_9MICO</name>
<dbReference type="EC" id="2.7.7.7" evidence="1"/>
<organism evidence="9 10">
    <name type="scientific">Georgenia alba</name>
    <dbReference type="NCBI Taxonomy" id="2233858"/>
    <lineage>
        <taxon>Bacteria</taxon>
        <taxon>Bacillati</taxon>
        <taxon>Actinomycetota</taxon>
        <taxon>Actinomycetes</taxon>
        <taxon>Micrococcales</taxon>
        <taxon>Bogoriellaceae</taxon>
        <taxon>Georgenia</taxon>
    </lineage>
</organism>
<evidence type="ECO:0000256" key="5">
    <source>
        <dbReference type="ARBA" id="ARBA00022932"/>
    </source>
</evidence>
<dbReference type="SUPFAM" id="SSF52540">
    <property type="entry name" value="P-loop containing nucleoside triphosphate hydrolases"/>
    <property type="match status" value="1"/>
</dbReference>
<dbReference type="InterPro" id="IPR008921">
    <property type="entry name" value="DNA_pol3_clamp-load_cplx_C"/>
</dbReference>
<dbReference type="Proteomes" id="UP001596455">
    <property type="component" value="Unassembled WGS sequence"/>
</dbReference>
<dbReference type="InterPro" id="IPR005790">
    <property type="entry name" value="DNA_polIII_delta"/>
</dbReference>
<evidence type="ECO:0000256" key="4">
    <source>
        <dbReference type="ARBA" id="ARBA00022705"/>
    </source>
</evidence>
<evidence type="ECO:0000313" key="10">
    <source>
        <dbReference type="Proteomes" id="UP001596455"/>
    </source>
</evidence>